<dbReference type="Gene3D" id="3.60.40.10">
    <property type="entry name" value="PPM-type phosphatase domain"/>
    <property type="match status" value="1"/>
</dbReference>
<dbReference type="PANTHER" id="PTHR47992">
    <property type="entry name" value="PROTEIN PHOSPHATASE"/>
    <property type="match status" value="1"/>
</dbReference>
<comment type="caution">
    <text evidence="3">The sequence shown here is derived from an EMBL/GenBank/DDBJ whole genome shotgun (WGS) entry which is preliminary data.</text>
</comment>
<keyword evidence="4" id="KW-1185">Reference proteome</keyword>
<evidence type="ECO:0000313" key="4">
    <source>
        <dbReference type="Proteomes" id="UP001530400"/>
    </source>
</evidence>
<dbReference type="InterPro" id="IPR015655">
    <property type="entry name" value="PP2C"/>
</dbReference>
<dbReference type="InterPro" id="IPR036457">
    <property type="entry name" value="PPM-type-like_dom_sf"/>
</dbReference>
<gene>
    <name evidence="3" type="ORF">ACHAWO_006353</name>
</gene>
<feature type="compositionally biased region" description="Basic residues" evidence="1">
    <location>
        <begin position="77"/>
        <end position="86"/>
    </location>
</feature>
<dbReference type="EMBL" id="JALLPJ020000927">
    <property type="protein sequence ID" value="KAL3779597.1"/>
    <property type="molecule type" value="Genomic_DNA"/>
</dbReference>
<dbReference type="SMART" id="SM00332">
    <property type="entry name" value="PP2Cc"/>
    <property type="match status" value="1"/>
</dbReference>
<name>A0ABD3NVD6_9STRA</name>
<feature type="region of interest" description="Disordered" evidence="1">
    <location>
        <begin position="75"/>
        <end position="96"/>
    </location>
</feature>
<dbReference type="InterPro" id="IPR001932">
    <property type="entry name" value="PPM-type_phosphatase-like_dom"/>
</dbReference>
<organism evidence="3 4">
    <name type="scientific">Cyclotella atomus</name>
    <dbReference type="NCBI Taxonomy" id="382360"/>
    <lineage>
        <taxon>Eukaryota</taxon>
        <taxon>Sar</taxon>
        <taxon>Stramenopiles</taxon>
        <taxon>Ochrophyta</taxon>
        <taxon>Bacillariophyta</taxon>
        <taxon>Coscinodiscophyceae</taxon>
        <taxon>Thalassiosirophycidae</taxon>
        <taxon>Stephanodiscales</taxon>
        <taxon>Stephanodiscaceae</taxon>
        <taxon>Cyclotella</taxon>
    </lineage>
</organism>
<dbReference type="Proteomes" id="UP001530400">
    <property type="component" value="Unassembled WGS sequence"/>
</dbReference>
<dbReference type="AlphaFoldDB" id="A0ABD3NVD6"/>
<dbReference type="CDD" id="cd00143">
    <property type="entry name" value="PP2Cc"/>
    <property type="match status" value="1"/>
</dbReference>
<evidence type="ECO:0000259" key="2">
    <source>
        <dbReference type="PROSITE" id="PS51746"/>
    </source>
</evidence>
<dbReference type="Pfam" id="PF00481">
    <property type="entry name" value="PP2C"/>
    <property type="match status" value="1"/>
</dbReference>
<dbReference type="PROSITE" id="PS51746">
    <property type="entry name" value="PPM_2"/>
    <property type="match status" value="1"/>
</dbReference>
<evidence type="ECO:0000313" key="3">
    <source>
        <dbReference type="EMBL" id="KAL3779597.1"/>
    </source>
</evidence>
<sequence>MLGVISLASRSRSLRSILIADNSLCVRSSFALLSTSSVPSKLRTIHSTALGPKTILLGSSIVSYPSPALISTQTKHTMAHHKHHDRPHASPKSAQSSGAASKISSFIVTAFVATTTASVSYAAYYGLTSIALFSSIAGVAGEEASVLKQEIKRDDTYNYEYVSYDTYPGIHLDDGTGVATKEVKKASINTISQAMDAAGLDENGIIKNASGEHITLHPMHVHRTTCPIYGCPFLPLDVHYEEEAKEALEKMKKEALAEESLLKTSGCENAATLTLIGYKGGRMVDQINQDRALVLSPYMYWNIKSSGTDQDESTKPVARLLGAFDGHAKFGEKVSEYVAKILPALLASKLVEFDASVKEGDEHRKMAQLLRETFLELDATSPADPSGGCTASVVLQLDSKIYVANAGDSRSFVAVHIIRPDGGEATTSIIHGTREDKPHLDIERERVEHMGGTVYLPNGFAITGQGTTRVLYKDPITGSTSGLAMSRSIGDWDAGEVGVVPDPLVAILDINDIKQQVLEKLNGSCNNESKEVEIDASGETKDSDSKCVQYSDKDIKVFAISATDGLLDYVPEDIIAKYVAKGLYDRNEMATEEGTRTPHPLTACENLIYTAANGWQNDKGGRYRDDIAIAVADLG</sequence>
<dbReference type="SUPFAM" id="SSF81606">
    <property type="entry name" value="PP2C-like"/>
    <property type="match status" value="1"/>
</dbReference>
<evidence type="ECO:0000256" key="1">
    <source>
        <dbReference type="SAM" id="MobiDB-lite"/>
    </source>
</evidence>
<feature type="domain" description="PPM-type phosphatase" evidence="2">
    <location>
        <begin position="291"/>
        <end position="634"/>
    </location>
</feature>
<proteinExistence type="predicted"/>
<accession>A0ABD3NVD6</accession>
<reference evidence="3 4" key="1">
    <citation type="submission" date="2024-10" db="EMBL/GenBank/DDBJ databases">
        <title>Updated reference genomes for cyclostephanoid diatoms.</title>
        <authorList>
            <person name="Roberts W.R."/>
            <person name="Alverson A.J."/>
        </authorList>
    </citation>
    <scope>NUCLEOTIDE SEQUENCE [LARGE SCALE GENOMIC DNA]</scope>
    <source>
        <strain evidence="3 4">AJA010-31</strain>
    </source>
</reference>
<protein>
    <recommendedName>
        <fullName evidence="2">PPM-type phosphatase domain-containing protein</fullName>
    </recommendedName>
</protein>